<evidence type="ECO:0008006" key="13">
    <source>
        <dbReference type="Google" id="ProtNLM"/>
    </source>
</evidence>
<gene>
    <name evidence="11" type="ORF">CCH79_00002500</name>
</gene>
<dbReference type="InterPro" id="IPR050577">
    <property type="entry name" value="MAPR/NEUFC/NENF-like"/>
</dbReference>
<evidence type="ECO:0000256" key="7">
    <source>
        <dbReference type="ARBA" id="ARBA00022989"/>
    </source>
</evidence>
<evidence type="ECO:0000313" key="11">
    <source>
        <dbReference type="EMBL" id="PWA22943.1"/>
    </source>
</evidence>
<dbReference type="PANTHER" id="PTHR10281">
    <property type="entry name" value="MEMBRANE-ASSOCIATED PROGESTERONE RECEPTOR COMPONENT-RELATED"/>
    <property type="match status" value="1"/>
</dbReference>
<keyword evidence="12" id="KW-1185">Reference proteome</keyword>
<dbReference type="AlphaFoldDB" id="A0A315VHL3"/>
<protein>
    <recommendedName>
        <fullName evidence="13">Cytochrome b5 heme-binding domain-containing protein</fullName>
    </recommendedName>
</protein>
<dbReference type="STRING" id="33528.ENSGAFP00000010999"/>
<keyword evidence="3" id="KW-0812">Transmembrane</keyword>
<keyword evidence="4" id="KW-0479">Metal-binding</keyword>
<evidence type="ECO:0000256" key="2">
    <source>
        <dbReference type="ARBA" id="ARBA00004389"/>
    </source>
</evidence>
<keyword evidence="6" id="KW-0492">Microsome</keyword>
<comment type="subcellular location">
    <subcellularLocation>
        <location evidence="2">Endoplasmic reticulum membrane</location>
        <topology evidence="2">Single-pass membrane protein</topology>
    </subcellularLocation>
    <subcellularLocation>
        <location evidence="1">Microsome membrane</location>
        <topology evidence="1">Single-pass membrane protein</topology>
    </subcellularLocation>
</comment>
<dbReference type="Proteomes" id="UP000250572">
    <property type="component" value="Unassembled WGS sequence"/>
</dbReference>
<evidence type="ECO:0000313" key="12">
    <source>
        <dbReference type="Proteomes" id="UP000250572"/>
    </source>
</evidence>
<organism evidence="11 12">
    <name type="scientific">Gambusia affinis</name>
    <name type="common">Western mosquitofish</name>
    <name type="synonym">Heterandria affinis</name>
    <dbReference type="NCBI Taxonomy" id="33528"/>
    <lineage>
        <taxon>Eukaryota</taxon>
        <taxon>Metazoa</taxon>
        <taxon>Chordata</taxon>
        <taxon>Craniata</taxon>
        <taxon>Vertebrata</taxon>
        <taxon>Euteleostomi</taxon>
        <taxon>Actinopterygii</taxon>
        <taxon>Neopterygii</taxon>
        <taxon>Teleostei</taxon>
        <taxon>Neoteleostei</taxon>
        <taxon>Acanthomorphata</taxon>
        <taxon>Ovalentaria</taxon>
        <taxon>Atherinomorphae</taxon>
        <taxon>Cyprinodontiformes</taxon>
        <taxon>Poeciliidae</taxon>
        <taxon>Poeciliinae</taxon>
        <taxon>Gambusia</taxon>
    </lineage>
</organism>
<dbReference type="PANTHER" id="PTHR10281:SF23">
    <property type="entry name" value="MEMBRANE-ASSOCIATED PROGESTERONE RECEPTOR COMPONENT 1"/>
    <property type="match status" value="1"/>
</dbReference>
<dbReference type="InterPro" id="IPR036400">
    <property type="entry name" value="Cyt_B5-like_heme/steroid_sf"/>
</dbReference>
<dbReference type="Gene3D" id="3.10.120.10">
    <property type="entry name" value="Cytochrome b5-like heme/steroid binding domain"/>
    <property type="match status" value="1"/>
</dbReference>
<evidence type="ECO:0000256" key="6">
    <source>
        <dbReference type="ARBA" id="ARBA00022848"/>
    </source>
</evidence>
<feature type="compositionally biased region" description="Acidic residues" evidence="10">
    <location>
        <begin position="202"/>
        <end position="211"/>
    </location>
</feature>
<evidence type="ECO:0000256" key="4">
    <source>
        <dbReference type="ARBA" id="ARBA00022723"/>
    </source>
</evidence>
<feature type="region of interest" description="Disordered" evidence="10">
    <location>
        <begin position="198"/>
        <end position="218"/>
    </location>
</feature>
<keyword evidence="7" id="KW-1133">Transmembrane helix</keyword>
<evidence type="ECO:0000256" key="10">
    <source>
        <dbReference type="SAM" id="MobiDB-lite"/>
    </source>
</evidence>
<keyword evidence="9" id="KW-0472">Membrane</keyword>
<sequence length="218" mass="24388">MTEELCATGTRLIKTRLGELQNFVRLTELNLKEFLIATFAKFGVPVITEGVKVVDSSGTELDEDVFEGVAKDPSAGVLTINYETEFVSMVELPEESQPSSSDPQETLIRSETPSAKRQHLDTEAKHRQTINHRIGNGPYGVFAGRDASRGLATFCLDRDALKPEYDDLSDLNAMQQESLAEWEAQFTMKYDYIGKLLKPGEEPSEYTDEEEGKDKKID</sequence>
<keyword evidence="8" id="KW-0408">Iron</keyword>
<name>A0A315VHL3_GAMAF</name>
<comment type="caution">
    <text evidence="11">The sequence shown here is derived from an EMBL/GenBank/DDBJ whole genome shotgun (WGS) entry which is preliminary data.</text>
</comment>
<feature type="region of interest" description="Disordered" evidence="10">
    <location>
        <begin position="92"/>
        <end position="129"/>
    </location>
</feature>
<evidence type="ECO:0000256" key="9">
    <source>
        <dbReference type="ARBA" id="ARBA00023136"/>
    </source>
</evidence>
<keyword evidence="5" id="KW-0256">Endoplasmic reticulum</keyword>
<accession>A0A315VHL3</accession>
<dbReference type="SUPFAM" id="SSF55856">
    <property type="entry name" value="Cytochrome b5-like heme/steroid binding domain"/>
    <property type="match status" value="1"/>
</dbReference>
<feature type="compositionally biased region" description="Low complexity" evidence="10">
    <location>
        <begin position="95"/>
        <end position="105"/>
    </location>
</feature>
<evidence type="ECO:0000256" key="5">
    <source>
        <dbReference type="ARBA" id="ARBA00022824"/>
    </source>
</evidence>
<evidence type="ECO:0000256" key="8">
    <source>
        <dbReference type="ARBA" id="ARBA00023004"/>
    </source>
</evidence>
<dbReference type="GO" id="GO:0046872">
    <property type="term" value="F:metal ion binding"/>
    <property type="evidence" value="ECO:0007669"/>
    <property type="project" value="UniProtKB-KW"/>
</dbReference>
<evidence type="ECO:0000256" key="1">
    <source>
        <dbReference type="ARBA" id="ARBA00004111"/>
    </source>
</evidence>
<dbReference type="EMBL" id="NHOQ01001678">
    <property type="protein sequence ID" value="PWA22943.1"/>
    <property type="molecule type" value="Genomic_DNA"/>
</dbReference>
<proteinExistence type="predicted"/>
<evidence type="ECO:0000256" key="3">
    <source>
        <dbReference type="ARBA" id="ARBA00022692"/>
    </source>
</evidence>
<dbReference type="GO" id="GO:0005789">
    <property type="term" value="C:endoplasmic reticulum membrane"/>
    <property type="evidence" value="ECO:0007669"/>
    <property type="project" value="UniProtKB-SubCell"/>
</dbReference>
<reference evidence="11 12" key="1">
    <citation type="journal article" date="2018" name="G3 (Bethesda)">
        <title>A High-Quality Reference Genome for the Invasive Mosquitofish Gambusia affinis Using a Chicago Library.</title>
        <authorList>
            <person name="Hoffberg S.L."/>
            <person name="Troendle N.J."/>
            <person name="Glenn T.C."/>
            <person name="Mahmud O."/>
            <person name="Louha S."/>
            <person name="Chalopin D."/>
            <person name="Bennetzen J.L."/>
            <person name="Mauricio R."/>
        </authorList>
    </citation>
    <scope>NUCLEOTIDE SEQUENCE [LARGE SCALE GENOMIC DNA]</scope>
    <source>
        <strain evidence="11">NE01/NJP1002.9</strain>
        <tissue evidence="11">Muscle</tissue>
    </source>
</reference>